<keyword evidence="2" id="KW-1185">Reference proteome</keyword>
<proteinExistence type="predicted"/>
<dbReference type="EMBL" id="PDKO01000002">
    <property type="protein sequence ID" value="RXJ64069.1"/>
    <property type="molecule type" value="Genomic_DNA"/>
</dbReference>
<dbReference type="AlphaFoldDB" id="A0A4Q0Y5L2"/>
<evidence type="ECO:0000313" key="2">
    <source>
        <dbReference type="Proteomes" id="UP000290191"/>
    </source>
</evidence>
<gene>
    <name evidence="1" type="ORF">CRV06_03780</name>
</gene>
<protein>
    <submittedName>
        <fullName evidence="1">Uncharacterized protein</fullName>
    </submittedName>
</protein>
<dbReference type="OrthoDB" id="5346208at2"/>
<evidence type="ECO:0000313" key="1">
    <source>
        <dbReference type="EMBL" id="RXJ64069.1"/>
    </source>
</evidence>
<dbReference type="STRING" id="877500.GCA_000935065_02882"/>
<organism evidence="1 2">
    <name type="scientific">Halarcobacter anaerophilus</name>
    <dbReference type="NCBI Taxonomy" id="877500"/>
    <lineage>
        <taxon>Bacteria</taxon>
        <taxon>Pseudomonadati</taxon>
        <taxon>Campylobacterota</taxon>
        <taxon>Epsilonproteobacteria</taxon>
        <taxon>Campylobacterales</taxon>
        <taxon>Arcobacteraceae</taxon>
        <taxon>Halarcobacter</taxon>
    </lineage>
</organism>
<dbReference type="Proteomes" id="UP000290191">
    <property type="component" value="Unassembled WGS sequence"/>
</dbReference>
<comment type="caution">
    <text evidence="1">The sequence shown here is derived from an EMBL/GenBank/DDBJ whole genome shotgun (WGS) entry which is preliminary data.</text>
</comment>
<name>A0A4Q0Y5L2_9BACT</name>
<sequence>MQIKILKDIKTESLLIYVRSVLEDLTNQLENNKYKIDLKNPEISAEIKKNIYFLHNNLEKSVLTQKELARKLISTKDEKNRYKALAFYYNTLLQEIQASLKEGNHWIPEHIVFSLLCEWVIEEEKPISSFTFLNDVDYIKLLSFYEEPKSTKEYRKNLLKMYKISSSMIEKLKDSKFKNNKPKKSKVK</sequence>
<dbReference type="RefSeq" id="WP_129081406.1">
    <property type="nucleotide sequence ID" value="NZ_CP041070.1"/>
</dbReference>
<accession>A0A4Q0Y5L2</accession>
<reference evidence="1 2" key="1">
    <citation type="submission" date="2017-10" db="EMBL/GenBank/DDBJ databases">
        <title>Genomics of the genus Arcobacter.</title>
        <authorList>
            <person name="Perez-Cataluna A."/>
            <person name="Figueras M.J."/>
        </authorList>
    </citation>
    <scope>NUCLEOTIDE SEQUENCE [LARGE SCALE GENOMIC DNA]</scope>
    <source>
        <strain evidence="1 2">DSM 24636</strain>
    </source>
</reference>